<dbReference type="Gene3D" id="1.10.1510.10">
    <property type="entry name" value="Uncharacterised protein YqeY/AIM41 PF09424, N-terminal domain"/>
    <property type="match status" value="1"/>
</dbReference>
<dbReference type="PANTHER" id="PTHR28055:SF1">
    <property type="entry name" value="ALTERED INHERITANCE OF MITOCHONDRIA PROTEIN 41, MITOCHONDRIAL"/>
    <property type="match status" value="1"/>
</dbReference>
<keyword evidence="2" id="KW-1185">Reference proteome</keyword>
<sequence>MTLISQIKADQLSARKCKNKIATSLLTTLLSEASQPGINDGKRESTDNEVISVINSFIKNNKIAQENASKDILCVLQEELAILVSYLPEQYTKDKLTEIISKYINNNPDFTISSVMQYLRQNHSGKYEGRMAKEIIDTCMYGV</sequence>
<dbReference type="InterPro" id="IPR019004">
    <property type="entry name" value="YqeY/Aim41"/>
</dbReference>
<dbReference type="PANTHER" id="PTHR28055">
    <property type="entry name" value="ALTERED INHERITANCE OF MITOCHONDRIA PROTEIN 41, MITOCHONDRIAL"/>
    <property type="match status" value="1"/>
</dbReference>
<proteinExistence type="predicted"/>
<dbReference type="InterPro" id="IPR042184">
    <property type="entry name" value="YqeY/Aim41_N"/>
</dbReference>
<dbReference type="GO" id="GO:0016884">
    <property type="term" value="F:carbon-nitrogen ligase activity, with glutamine as amido-N-donor"/>
    <property type="evidence" value="ECO:0007669"/>
    <property type="project" value="InterPro"/>
</dbReference>
<dbReference type="SUPFAM" id="SSF89095">
    <property type="entry name" value="GatB/YqeY motif"/>
    <property type="match status" value="1"/>
</dbReference>
<gene>
    <name evidence="1" type="ORF">EST35_0174</name>
</gene>
<organism evidence="1 2">
    <name type="scientific">Pseudomonas phage vB_PaeM_PA5oct</name>
    <dbReference type="NCBI Taxonomy" id="2163605"/>
    <lineage>
        <taxon>Viruses</taxon>
        <taxon>Duplodnaviria</taxon>
        <taxon>Heunggongvirae</taxon>
        <taxon>Uroviricota</taxon>
        <taxon>Caudoviricetes</taxon>
        <taxon>Arenbergviridae</taxon>
        <taxon>Wroclawvirus</taxon>
        <taxon>Wroclawvirus PA5oct</taxon>
    </lineage>
</organism>
<evidence type="ECO:0000313" key="1">
    <source>
        <dbReference type="EMBL" id="QCG76055.1"/>
    </source>
</evidence>
<dbReference type="Pfam" id="PF09424">
    <property type="entry name" value="YqeY"/>
    <property type="match status" value="1"/>
</dbReference>
<dbReference type="EMBL" id="MK797984">
    <property type="protein sequence ID" value="QCG76055.1"/>
    <property type="molecule type" value="Genomic_DNA"/>
</dbReference>
<reference evidence="2" key="1">
    <citation type="journal article" date="2020" name="bioRxiv">
        <title>Integrative omics analysis of Pseudomonas aeruginosa virus PA5oct highlights the molecular complexity of jumbo phages.</title>
        <authorList>
            <person name="Lood C."/>
            <person name="Danis-Wlodarczyk K."/>
            <person name="Blasdel B.G."/>
            <person name="Jang H.B."/>
            <person name="Vandenheuvel D."/>
            <person name="Briers Y."/>
            <person name="Noben J.-P."/>
            <person name="van Noort V."/>
            <person name="Drulis-Kawa Z."/>
            <person name="Lavigne R."/>
        </authorList>
    </citation>
    <scope>NUCLEOTIDE SEQUENCE [LARGE SCALE GENOMIC DNA]</scope>
</reference>
<protein>
    <recommendedName>
        <fullName evidence="3">GatB/YqeY domain-containing protein</fullName>
    </recommendedName>
</protein>
<name>A0A4Y1LUN6_9CAUD</name>
<dbReference type="InterPro" id="IPR003789">
    <property type="entry name" value="Asn/Gln_tRNA_amidoTrase-B-like"/>
</dbReference>
<evidence type="ECO:0000313" key="2">
    <source>
        <dbReference type="Proteomes" id="UP000316733"/>
    </source>
</evidence>
<dbReference type="Proteomes" id="UP000316733">
    <property type="component" value="Segment"/>
</dbReference>
<accession>A0A4Y1LUN6</accession>
<evidence type="ECO:0008006" key="3">
    <source>
        <dbReference type="Google" id="ProtNLM"/>
    </source>
</evidence>